<dbReference type="Proteomes" id="UP000815677">
    <property type="component" value="Unassembled WGS sequence"/>
</dbReference>
<evidence type="ECO:0000256" key="1">
    <source>
        <dbReference type="ARBA" id="ARBA00022723"/>
    </source>
</evidence>
<dbReference type="InterPro" id="IPR036396">
    <property type="entry name" value="Cyt_P450_sf"/>
</dbReference>
<name>A0ABQ0LEV1_MYCCL</name>
<feature type="compositionally biased region" description="Polar residues" evidence="3">
    <location>
        <begin position="186"/>
        <end position="199"/>
    </location>
</feature>
<organism evidence="4 5">
    <name type="scientific">Mycena chlorophos</name>
    <name type="common">Agaric fungus</name>
    <name type="synonym">Agaricus chlorophos</name>
    <dbReference type="NCBI Taxonomy" id="658473"/>
    <lineage>
        <taxon>Eukaryota</taxon>
        <taxon>Fungi</taxon>
        <taxon>Dikarya</taxon>
        <taxon>Basidiomycota</taxon>
        <taxon>Agaricomycotina</taxon>
        <taxon>Agaricomycetes</taxon>
        <taxon>Agaricomycetidae</taxon>
        <taxon>Agaricales</taxon>
        <taxon>Marasmiineae</taxon>
        <taxon>Mycenaceae</taxon>
        <taxon>Mycena</taxon>
    </lineage>
</organism>
<evidence type="ECO:0000313" key="5">
    <source>
        <dbReference type="Proteomes" id="UP000815677"/>
    </source>
</evidence>
<feature type="region of interest" description="Disordered" evidence="3">
    <location>
        <begin position="177"/>
        <end position="237"/>
    </location>
</feature>
<dbReference type="Gene3D" id="1.10.630.10">
    <property type="entry name" value="Cytochrome P450"/>
    <property type="match status" value="1"/>
</dbReference>
<keyword evidence="1" id="KW-0479">Metal-binding</keyword>
<accession>A0ABQ0LEV1</accession>
<keyword evidence="5" id="KW-1185">Reference proteome</keyword>
<reference evidence="4" key="1">
    <citation type="submission" date="2014-09" db="EMBL/GenBank/DDBJ databases">
        <title>Genome sequence of the luminous mushroom Mycena chlorophos for searching fungal bioluminescence genes.</title>
        <authorList>
            <person name="Tanaka Y."/>
            <person name="Kasuga D."/>
            <person name="Oba Y."/>
            <person name="Hase S."/>
            <person name="Sato K."/>
            <person name="Oba Y."/>
            <person name="Sakakibara Y."/>
        </authorList>
    </citation>
    <scope>NUCLEOTIDE SEQUENCE</scope>
</reference>
<keyword evidence="2" id="KW-0408">Iron</keyword>
<evidence type="ECO:0000313" key="4">
    <source>
        <dbReference type="EMBL" id="GAT49643.1"/>
    </source>
</evidence>
<dbReference type="EMBL" id="DF845737">
    <property type="protein sequence ID" value="GAT49643.1"/>
    <property type="molecule type" value="Genomic_DNA"/>
</dbReference>
<dbReference type="SUPFAM" id="SSF48264">
    <property type="entry name" value="Cytochrome P450"/>
    <property type="match status" value="1"/>
</dbReference>
<proteinExistence type="predicted"/>
<dbReference type="InterPro" id="IPR017972">
    <property type="entry name" value="Cyt_P450_CS"/>
</dbReference>
<protein>
    <submittedName>
        <fullName evidence="4">Cytochrome P450</fullName>
    </submittedName>
</protein>
<gene>
    <name evidence="4" type="ORF">MCHLO_06943</name>
</gene>
<evidence type="ECO:0000256" key="2">
    <source>
        <dbReference type="ARBA" id="ARBA00023004"/>
    </source>
</evidence>
<sequence length="341" mass="37033">MTGEQTSLADCIQDVASRKGRVSLKSRDINEDARNSFTARVPVDRHARPSRFSAHRRCPSSSRRACRTRAAASTQTKCASSAGTTALAGPTHWPLALDASDEDRGYVPPLGVEIRRRNAPPAPRRLLHRPRLARRCPSFSRSPSPTHWHLFFSIPTHPQTLSTLTVFLLTMILHPQLKPSSKPKKNSTASSAKPTSPHSQTEKSSPTSKRSSKKSIGGTPGPSSNSASRTSSRRRTSIADGRYPKALWFLRISKALPATPRSTPPLPPSPPTASSQLFLPPIPPEPKFTDVFGYGRRVCLGRHLADNGIWIAAATILASCKITNALDENGSPVVLLTCPQL</sequence>
<dbReference type="PROSITE" id="PS00086">
    <property type="entry name" value="CYTOCHROME_P450"/>
    <property type="match status" value="1"/>
</dbReference>
<evidence type="ECO:0000256" key="3">
    <source>
        <dbReference type="SAM" id="MobiDB-lite"/>
    </source>
</evidence>